<feature type="compositionally biased region" description="Low complexity" evidence="1">
    <location>
        <begin position="107"/>
        <end position="135"/>
    </location>
</feature>
<dbReference type="STRING" id="644966.Tmar_0796"/>
<sequence length="402" mass="39561">MKAASTSGRAGYRRGPVPRALAWAALAAGLALAGLALQRQAPAVAATAQAVAATAELLRAWHEGSPAAAGAWVAPAAAAPGGAWLAGLARDLPDRVPPGRVPPSPPAAGGRAAAGPAGETPAGAAPAPAPGTVGPWSPWSGAAGPPPPADPAPGTVDPAAAAADPAALLAAPLTSYAIGSVRPDAAGRLHVTAVTEVAIPGAGYAGRFVRELVWRPGPGAPRLVAASSRQVLEVAVRGDALAWRRSAGPWQQGVGLADLPLRAQPPGGPPGVDVDVSRDGFGPIALAGPRGVLLTTRGARPLVALWSWRPNGASAPAGSSAGPAARPATGTGSTGGPPTASRIVVLDVLYRAQALGWRVDPDGRYAVLTVQAEDGSRVAVTYDLDRGGPVSTRPAAGGGRTT</sequence>
<evidence type="ECO:0000313" key="3">
    <source>
        <dbReference type="Proteomes" id="UP000008915"/>
    </source>
</evidence>
<accession>E6SIK5</accession>
<reference evidence="3" key="2">
    <citation type="journal article" date="2010" name="Stand. Genomic Sci.">
        <title>Complete genome sequence of Thermaerobacter marianensis type strain (7p75aT).</title>
        <authorList>
            <person name="Han C."/>
            <person name="Gu W."/>
            <person name="Zhang X."/>
            <person name="Lapidus A."/>
            <person name="Nolan M."/>
            <person name="Copeland A."/>
            <person name="Lucas S."/>
            <person name="Glavina Del Rio T."/>
            <person name="Tice H."/>
            <person name="Cheng J."/>
            <person name="Tapia R."/>
            <person name="Goodwin L."/>
            <person name="Pitluck S."/>
            <person name="Pagani I."/>
            <person name="Ivanova N."/>
            <person name="Mavromatis K."/>
            <person name="Mikhailova N."/>
            <person name="Pati A."/>
            <person name="Chen A."/>
            <person name="Palaniappan K."/>
            <person name="Land M."/>
            <person name="Hauser L."/>
            <person name="Chang Y."/>
            <person name="Jeffries C."/>
            <person name="Schneider S."/>
            <person name="Rohde M."/>
            <person name="Goker M."/>
            <person name="Pukall R."/>
            <person name="Woyke T."/>
            <person name="Bristow J."/>
            <person name="Eisen J."/>
            <person name="Markowitz V."/>
            <person name="Hugenholtz P."/>
            <person name="Kyrpides N."/>
            <person name="Klenk H."/>
            <person name="Detter J."/>
        </authorList>
    </citation>
    <scope>NUCLEOTIDE SEQUENCE [LARGE SCALE GENOMIC DNA]</scope>
    <source>
        <strain evidence="3">ATCC 700841 / DSM 12885 / JCM 10246 / 7p75a</strain>
    </source>
</reference>
<feature type="region of interest" description="Disordered" evidence="1">
    <location>
        <begin position="90"/>
        <end position="159"/>
    </location>
</feature>
<feature type="region of interest" description="Disordered" evidence="1">
    <location>
        <begin position="383"/>
        <end position="402"/>
    </location>
</feature>
<dbReference type="KEGG" id="tmr:Tmar_0796"/>
<protein>
    <submittedName>
        <fullName evidence="2">Uncharacterized protein</fullName>
    </submittedName>
</protein>
<reference evidence="2 3" key="1">
    <citation type="journal article" date="2010" name="Stand. Genomic Sci.">
        <title>Complete genome sequence of Thermaerobacter marianensis type strain (7p75a).</title>
        <authorList>
            <person name="Han C."/>
            <person name="Gu W."/>
            <person name="Zhang X."/>
            <person name="Lapidus A."/>
            <person name="Nolan M."/>
            <person name="Copeland A."/>
            <person name="Lucas S."/>
            <person name="Del Rio T.G."/>
            <person name="Tice H."/>
            <person name="Cheng J.F."/>
            <person name="Tapia R."/>
            <person name="Goodwin L."/>
            <person name="Pitluck S."/>
            <person name="Pagani I."/>
            <person name="Ivanova N."/>
            <person name="Mavromatis K."/>
            <person name="Mikhailova N."/>
            <person name="Pati A."/>
            <person name="Chen A."/>
            <person name="Palaniappan K."/>
            <person name="Land M."/>
            <person name="Hauser L."/>
            <person name="Chang Y.J."/>
            <person name="Jeffries C.D."/>
            <person name="Schneider S."/>
            <person name="Rohde M."/>
            <person name="Goker M."/>
            <person name="Pukall R."/>
            <person name="Woyke T."/>
            <person name="Bristow J."/>
            <person name="Eisen J.A."/>
            <person name="Markowitz V."/>
            <person name="Hugenholtz P."/>
            <person name="Kyrpides N.C."/>
            <person name="Klenk H.P."/>
            <person name="Detter J.C."/>
        </authorList>
    </citation>
    <scope>NUCLEOTIDE SEQUENCE [LARGE SCALE GENOMIC DNA]</scope>
    <source>
        <strain evidence="3">ATCC 700841 / DSM 12885 / JCM 10246 / 7p75a</strain>
    </source>
</reference>
<keyword evidence="3" id="KW-1185">Reference proteome</keyword>
<feature type="region of interest" description="Disordered" evidence="1">
    <location>
        <begin position="313"/>
        <end position="338"/>
    </location>
</feature>
<feature type="compositionally biased region" description="Pro residues" evidence="1">
    <location>
        <begin position="95"/>
        <end position="106"/>
    </location>
</feature>
<dbReference type="HOGENOM" id="CLU_839211_0_0_9"/>
<dbReference type="AlphaFoldDB" id="E6SIK5"/>
<dbReference type="Proteomes" id="UP000008915">
    <property type="component" value="Chromosome"/>
</dbReference>
<evidence type="ECO:0000256" key="1">
    <source>
        <dbReference type="SAM" id="MobiDB-lite"/>
    </source>
</evidence>
<dbReference type="EMBL" id="CP002344">
    <property type="protein sequence ID" value="ADU50911.1"/>
    <property type="molecule type" value="Genomic_DNA"/>
</dbReference>
<proteinExistence type="predicted"/>
<name>E6SIK5_THEM7</name>
<gene>
    <name evidence="2" type="ordered locus">Tmar_0796</name>
</gene>
<evidence type="ECO:0000313" key="2">
    <source>
        <dbReference type="EMBL" id="ADU50911.1"/>
    </source>
</evidence>
<organism evidence="2 3">
    <name type="scientific">Thermaerobacter marianensis (strain ATCC 700841 / DSM 12885 / JCM 10246 / 7p75a)</name>
    <dbReference type="NCBI Taxonomy" id="644966"/>
    <lineage>
        <taxon>Bacteria</taxon>
        <taxon>Bacillati</taxon>
        <taxon>Bacillota</taxon>
        <taxon>Clostridia</taxon>
        <taxon>Eubacteriales</taxon>
        <taxon>Clostridiales Family XVII. Incertae Sedis</taxon>
        <taxon>Thermaerobacter</taxon>
    </lineage>
</organism>